<dbReference type="InterPro" id="IPR055414">
    <property type="entry name" value="LRR_R13L4/SHOC2-like"/>
</dbReference>
<feature type="domain" description="Disease resistance R13L4/SHOC-2-like LRR" evidence="4">
    <location>
        <begin position="124"/>
        <end position="181"/>
    </location>
</feature>
<dbReference type="GO" id="GO:0002758">
    <property type="term" value="P:innate immune response-activating signaling pathway"/>
    <property type="evidence" value="ECO:0007669"/>
    <property type="project" value="UniProtKB-ARBA"/>
</dbReference>
<dbReference type="GO" id="GO:0042742">
    <property type="term" value="P:defense response to bacterium"/>
    <property type="evidence" value="ECO:0007669"/>
    <property type="project" value="UniProtKB-ARBA"/>
</dbReference>
<dbReference type="Gramene" id="PVH63303">
    <property type="protein sequence ID" value="PVH63303"/>
    <property type="gene ID" value="PAHAL_3G517100"/>
</dbReference>
<dbReference type="AlphaFoldDB" id="A0A2T8KM83"/>
<dbReference type="Gramene" id="PAN22122">
    <property type="protein sequence ID" value="PAN22122"/>
    <property type="gene ID" value="PAHAL_3G516800"/>
</dbReference>
<dbReference type="Pfam" id="PF23598">
    <property type="entry name" value="LRR_14"/>
    <property type="match status" value="1"/>
</dbReference>
<feature type="domain" description="Disease resistance protein winged helix" evidence="3">
    <location>
        <begin position="9"/>
        <end position="74"/>
    </location>
</feature>
<gene>
    <name evidence="5" type="ORF">PAHAL_3G516800</name>
    <name evidence="6" type="ORF">PAHAL_3G517100</name>
</gene>
<evidence type="ECO:0000259" key="3">
    <source>
        <dbReference type="Pfam" id="PF23559"/>
    </source>
</evidence>
<dbReference type="InterPro" id="IPR058922">
    <property type="entry name" value="WHD_DRP"/>
</dbReference>
<reference evidence="6" key="1">
    <citation type="submission" date="2018-04" db="EMBL/GenBank/DDBJ databases">
        <title>WGS assembly of Panicum hallii.</title>
        <authorList>
            <person name="Lovell J."/>
            <person name="Jenkins J."/>
            <person name="Lowry D."/>
            <person name="Mamidi S."/>
            <person name="Sreedasyam A."/>
            <person name="Weng X."/>
            <person name="Barry K."/>
            <person name="Bonette J."/>
            <person name="Campitelli B."/>
            <person name="Daum C."/>
            <person name="Gordon S."/>
            <person name="Gould B."/>
            <person name="Lipzen A."/>
            <person name="Macqueen A."/>
            <person name="Palacio-Mejia J."/>
            <person name="Plott C."/>
            <person name="Shakirov E."/>
            <person name="Shu S."/>
            <person name="Yoshinaga Y."/>
            <person name="Zane M."/>
            <person name="Rokhsar D."/>
            <person name="Grimwood J."/>
            <person name="Schmutz J."/>
            <person name="Juenger T."/>
        </authorList>
    </citation>
    <scope>NUCLEOTIDE SEQUENCE [LARGE SCALE GENOMIC DNA]</scope>
    <source>
        <strain evidence="6">FIL2</strain>
    </source>
</reference>
<dbReference type="InterPro" id="IPR036388">
    <property type="entry name" value="WH-like_DNA-bd_sf"/>
</dbReference>
<dbReference type="InterPro" id="IPR044974">
    <property type="entry name" value="Disease_R_plants"/>
</dbReference>
<evidence type="ECO:0000256" key="1">
    <source>
        <dbReference type="ARBA" id="ARBA00022737"/>
    </source>
</evidence>
<evidence type="ECO:0000313" key="5">
    <source>
        <dbReference type="EMBL" id="PAN22122.1"/>
    </source>
</evidence>
<dbReference type="SUPFAM" id="SSF52058">
    <property type="entry name" value="L domain-like"/>
    <property type="match status" value="1"/>
</dbReference>
<dbReference type="EMBL" id="CM008048">
    <property type="protein sequence ID" value="PVH63303.1"/>
    <property type="molecule type" value="Genomic_DNA"/>
</dbReference>
<evidence type="ECO:0000259" key="4">
    <source>
        <dbReference type="Pfam" id="PF23598"/>
    </source>
</evidence>
<dbReference type="PANTHER" id="PTHR23155">
    <property type="entry name" value="DISEASE RESISTANCE PROTEIN RP"/>
    <property type="match status" value="1"/>
</dbReference>
<evidence type="ECO:0000256" key="2">
    <source>
        <dbReference type="ARBA" id="ARBA00022821"/>
    </source>
</evidence>
<dbReference type="FunFam" id="1.10.10.10:FF:000322">
    <property type="entry name" value="Probable disease resistance protein At1g63360"/>
    <property type="match status" value="1"/>
</dbReference>
<dbReference type="Pfam" id="PF23559">
    <property type="entry name" value="WHD_DRP"/>
    <property type="match status" value="1"/>
</dbReference>
<sequence length="181" mass="20944">MYGNEQVDEIDRERLVRRWIAEGFICEEHGQSKQEVAENHFYELVNRSMLQPVGIGYDGKDRACQVHDMMLELIISKSVEDNFIAFMGHGQNDLANRHGLIRRLSVHYIDQEQASVLANEDLSHVRSLTVITSACLKKLPSLAEFQALRVLHFQGCRNVQEYDMNGIDKLFQLKYLSFRNT</sequence>
<keyword evidence="1" id="KW-0677">Repeat</keyword>
<evidence type="ECO:0008006" key="7">
    <source>
        <dbReference type="Google" id="ProtNLM"/>
    </source>
</evidence>
<name>A0A2T8KM83_9POAL</name>
<organism evidence="6">
    <name type="scientific">Panicum hallii</name>
    <dbReference type="NCBI Taxonomy" id="206008"/>
    <lineage>
        <taxon>Eukaryota</taxon>
        <taxon>Viridiplantae</taxon>
        <taxon>Streptophyta</taxon>
        <taxon>Embryophyta</taxon>
        <taxon>Tracheophyta</taxon>
        <taxon>Spermatophyta</taxon>
        <taxon>Magnoliopsida</taxon>
        <taxon>Liliopsida</taxon>
        <taxon>Poales</taxon>
        <taxon>Poaceae</taxon>
        <taxon>PACMAD clade</taxon>
        <taxon>Panicoideae</taxon>
        <taxon>Panicodae</taxon>
        <taxon>Paniceae</taxon>
        <taxon>Panicinae</taxon>
        <taxon>Panicum</taxon>
        <taxon>Panicum sect. Panicum</taxon>
    </lineage>
</organism>
<proteinExistence type="predicted"/>
<dbReference type="GO" id="GO:0009626">
    <property type="term" value="P:plant-type hypersensitive response"/>
    <property type="evidence" value="ECO:0007669"/>
    <property type="project" value="UniProtKB-ARBA"/>
</dbReference>
<dbReference type="PANTHER" id="PTHR23155:SF1167">
    <property type="entry name" value="OS08G0412100 PROTEIN"/>
    <property type="match status" value="1"/>
</dbReference>
<evidence type="ECO:0000313" key="6">
    <source>
        <dbReference type="EMBL" id="PVH63303.1"/>
    </source>
</evidence>
<dbReference type="Proteomes" id="UP000243499">
    <property type="component" value="Chromosome 3"/>
</dbReference>
<dbReference type="EMBL" id="CM008048">
    <property type="protein sequence ID" value="PAN22122.1"/>
    <property type="molecule type" value="Genomic_DNA"/>
</dbReference>
<protein>
    <recommendedName>
        <fullName evidence="7">NB-ARC domain-containing protein</fullName>
    </recommendedName>
</protein>
<keyword evidence="2" id="KW-0611">Plant defense</keyword>
<accession>A0A2T8KM83</accession>
<dbReference type="Gene3D" id="1.10.10.10">
    <property type="entry name" value="Winged helix-like DNA-binding domain superfamily/Winged helix DNA-binding domain"/>
    <property type="match status" value="1"/>
</dbReference>